<reference evidence="3 4" key="1">
    <citation type="submission" date="2015-06" db="EMBL/GenBank/DDBJ databases">
        <title>A Comprehensive Approach to Explore the Metabolic and Phylogenetic Diversity of Bacterial Steroid Degradation in the Environment: Testosterone as an Example.</title>
        <authorList>
            <person name="Yang F.-C."/>
            <person name="Chen Y.-L."/>
            <person name="Yu C.-P."/>
            <person name="Tang S.-L."/>
            <person name="Wang P.-H."/>
            <person name="Ismail W."/>
            <person name="Wang C.-H."/>
            <person name="Yang C.-Y."/>
            <person name="Chiang Y.-R."/>
        </authorList>
    </citation>
    <scope>NUCLEOTIDE SEQUENCE [LARGE SCALE GENOMIC DNA]</scope>
    <source>
        <strain evidence="3 4">DSM 18526</strain>
    </source>
</reference>
<dbReference type="PANTHER" id="PTHR30535:SF34">
    <property type="entry name" value="MOLYBDATE-BINDING PROTEIN MOLA"/>
    <property type="match status" value="1"/>
</dbReference>
<feature type="chain" id="PRO_5007448330" evidence="1">
    <location>
        <begin position="21"/>
        <end position="354"/>
    </location>
</feature>
<dbReference type="OrthoDB" id="9775594at2"/>
<keyword evidence="4" id="KW-1185">Reference proteome</keyword>
<proteinExistence type="predicted"/>
<dbReference type="InterPro" id="IPR050902">
    <property type="entry name" value="ABC_Transporter_SBP"/>
</dbReference>
<dbReference type="GO" id="GO:0071281">
    <property type="term" value="P:cellular response to iron ion"/>
    <property type="evidence" value="ECO:0007669"/>
    <property type="project" value="TreeGrafter"/>
</dbReference>
<sequence length="354" mass="37938">MRRRDFLQALALASWSAAIASPTAARTARAAGTGIAAAFGEIPPSQRVARIFAAGAPAGILVNALAPEKLLGWPLQLGKEARSWLAPAARDRPFLGRLGGRGSTVSVETLLQLKPDLILDVGSTDATHVSAMRRLAEQTGLPCLLIQGRLAEHPVQLREVGQLLGVAARGERLAAWADDTLVRAARVRAALTPNERPRVYFGRGADGLETGLAGSINMEVIDAAAGINVAAAAGRGGLARVSLEQILAWNPDVIITHDRNFVRRALRDPLWRALEAVRAGRVYCAPSTPFGWLDLPPGINRLIGVCWLLARLHAGRSFAPTLEDVRTDTDEFYRLFYGTDLATSAFDRLLEGDA</sequence>
<dbReference type="EMBL" id="CP011971">
    <property type="protein sequence ID" value="AMN47986.1"/>
    <property type="molecule type" value="Genomic_DNA"/>
</dbReference>
<feature type="domain" description="Fe/B12 periplasmic-binding" evidence="2">
    <location>
        <begin position="50"/>
        <end position="316"/>
    </location>
</feature>
<protein>
    <submittedName>
        <fullName evidence="3">ABC transporter substrate-binding protein</fullName>
    </submittedName>
</protein>
<dbReference type="Proteomes" id="UP000070250">
    <property type="component" value="Chromosome"/>
</dbReference>
<name>A0A127FC63_STEDE</name>
<dbReference type="PROSITE" id="PS51318">
    <property type="entry name" value="TAT"/>
    <property type="match status" value="1"/>
</dbReference>
<dbReference type="Pfam" id="PF01497">
    <property type="entry name" value="Peripla_BP_2"/>
    <property type="match status" value="1"/>
</dbReference>
<dbReference type="Gene3D" id="3.40.50.1980">
    <property type="entry name" value="Nitrogenase molybdenum iron protein domain"/>
    <property type="match status" value="2"/>
</dbReference>
<dbReference type="PATRIC" id="fig|465721.4.peg.2766"/>
<dbReference type="KEGG" id="sdf:ACG33_12935"/>
<dbReference type="STRING" id="465721.ACG33_12935"/>
<evidence type="ECO:0000259" key="2">
    <source>
        <dbReference type="PROSITE" id="PS50983"/>
    </source>
</evidence>
<dbReference type="InterPro" id="IPR006311">
    <property type="entry name" value="TAT_signal"/>
</dbReference>
<evidence type="ECO:0000313" key="3">
    <source>
        <dbReference type="EMBL" id="AMN47986.1"/>
    </source>
</evidence>
<dbReference type="PROSITE" id="PS50983">
    <property type="entry name" value="FE_B12_PBP"/>
    <property type="match status" value="1"/>
</dbReference>
<dbReference type="AlphaFoldDB" id="A0A127FC63"/>
<evidence type="ECO:0000256" key="1">
    <source>
        <dbReference type="SAM" id="SignalP"/>
    </source>
</evidence>
<dbReference type="Gene3D" id="1.20.58.2180">
    <property type="match status" value="1"/>
</dbReference>
<accession>A0A127FC63</accession>
<dbReference type="InterPro" id="IPR002491">
    <property type="entry name" value="ABC_transptr_periplasmic_BD"/>
</dbReference>
<dbReference type="SUPFAM" id="SSF53807">
    <property type="entry name" value="Helical backbone' metal receptor"/>
    <property type="match status" value="1"/>
</dbReference>
<dbReference type="PANTHER" id="PTHR30535">
    <property type="entry name" value="VITAMIN B12-BINDING PROTEIN"/>
    <property type="match status" value="1"/>
</dbReference>
<organism evidence="3 4">
    <name type="scientific">Steroidobacter denitrificans</name>
    <dbReference type="NCBI Taxonomy" id="465721"/>
    <lineage>
        <taxon>Bacteria</taxon>
        <taxon>Pseudomonadati</taxon>
        <taxon>Pseudomonadota</taxon>
        <taxon>Gammaproteobacteria</taxon>
        <taxon>Steroidobacterales</taxon>
        <taxon>Steroidobacteraceae</taxon>
        <taxon>Steroidobacter</taxon>
    </lineage>
</organism>
<evidence type="ECO:0000313" key="4">
    <source>
        <dbReference type="Proteomes" id="UP000070250"/>
    </source>
</evidence>
<keyword evidence="1" id="KW-0732">Signal</keyword>
<gene>
    <name evidence="3" type="ORF">ACG33_12935</name>
</gene>
<feature type="signal peptide" evidence="1">
    <location>
        <begin position="1"/>
        <end position="20"/>
    </location>
</feature>
<dbReference type="RefSeq" id="WP_066921801.1">
    <property type="nucleotide sequence ID" value="NZ_CP011971.1"/>
</dbReference>